<organism evidence="2 3">
    <name type="scientific">Trifolium medium</name>
    <dbReference type="NCBI Taxonomy" id="97028"/>
    <lineage>
        <taxon>Eukaryota</taxon>
        <taxon>Viridiplantae</taxon>
        <taxon>Streptophyta</taxon>
        <taxon>Embryophyta</taxon>
        <taxon>Tracheophyta</taxon>
        <taxon>Spermatophyta</taxon>
        <taxon>Magnoliopsida</taxon>
        <taxon>eudicotyledons</taxon>
        <taxon>Gunneridae</taxon>
        <taxon>Pentapetalae</taxon>
        <taxon>rosids</taxon>
        <taxon>fabids</taxon>
        <taxon>Fabales</taxon>
        <taxon>Fabaceae</taxon>
        <taxon>Papilionoideae</taxon>
        <taxon>50 kb inversion clade</taxon>
        <taxon>NPAAA clade</taxon>
        <taxon>Hologalegina</taxon>
        <taxon>IRL clade</taxon>
        <taxon>Trifolieae</taxon>
        <taxon>Trifolium</taxon>
    </lineage>
</organism>
<reference evidence="2 3" key="1">
    <citation type="journal article" date="2018" name="Front. Plant Sci.">
        <title>Red Clover (Trifolium pratense) and Zigzag Clover (T. medium) - A Picture of Genomic Similarities and Differences.</title>
        <authorList>
            <person name="Dluhosova J."/>
            <person name="Istvanek J."/>
            <person name="Nedelnik J."/>
            <person name="Repkova J."/>
        </authorList>
    </citation>
    <scope>NUCLEOTIDE SEQUENCE [LARGE SCALE GENOMIC DNA]</scope>
    <source>
        <strain evidence="3">cv. 10/8</strain>
        <tissue evidence="2">Leaf</tissue>
    </source>
</reference>
<dbReference type="Proteomes" id="UP000265520">
    <property type="component" value="Unassembled WGS sequence"/>
</dbReference>
<comment type="caution">
    <text evidence="2">The sequence shown here is derived from an EMBL/GenBank/DDBJ whole genome shotgun (WGS) entry which is preliminary data.</text>
</comment>
<name>A0A392PYC2_9FABA</name>
<sequence length="67" mass="7871">MFNYCCHPSVYNIVATPVDEFNLSEVIESDNERTNYDDDDEVYDDDEDEDDDDDDDEDDDDDDDDDD</sequence>
<protein>
    <submittedName>
        <fullName evidence="2">Uncharacterized protein</fullName>
    </submittedName>
</protein>
<proteinExistence type="predicted"/>
<keyword evidence="3" id="KW-1185">Reference proteome</keyword>
<evidence type="ECO:0000313" key="2">
    <source>
        <dbReference type="EMBL" id="MCI16707.1"/>
    </source>
</evidence>
<dbReference type="AlphaFoldDB" id="A0A392PYC2"/>
<dbReference type="EMBL" id="LXQA010102072">
    <property type="protein sequence ID" value="MCI16707.1"/>
    <property type="molecule type" value="Genomic_DNA"/>
</dbReference>
<accession>A0A392PYC2</accession>
<evidence type="ECO:0000256" key="1">
    <source>
        <dbReference type="SAM" id="MobiDB-lite"/>
    </source>
</evidence>
<evidence type="ECO:0000313" key="3">
    <source>
        <dbReference type="Proteomes" id="UP000265520"/>
    </source>
</evidence>
<feature type="compositionally biased region" description="Acidic residues" evidence="1">
    <location>
        <begin position="37"/>
        <end position="67"/>
    </location>
</feature>
<feature type="region of interest" description="Disordered" evidence="1">
    <location>
        <begin position="26"/>
        <end position="67"/>
    </location>
</feature>